<feature type="transmembrane region" description="Helical" evidence="7">
    <location>
        <begin position="12"/>
        <end position="35"/>
    </location>
</feature>
<evidence type="ECO:0000256" key="4">
    <source>
        <dbReference type="ARBA" id="ARBA00022692"/>
    </source>
</evidence>
<keyword evidence="2 7" id="KW-0813">Transport</keyword>
<dbReference type="RefSeq" id="WP_068663119.1">
    <property type="nucleotide sequence ID" value="NZ_LYPB01000050.1"/>
</dbReference>
<dbReference type="PANTHER" id="PTHR43744:SF9">
    <property type="entry name" value="POLYGALACTURONAN_RHAMNOGALACTURONAN TRANSPORT SYSTEM PERMEASE PROTEIN YTCP"/>
    <property type="match status" value="1"/>
</dbReference>
<protein>
    <submittedName>
        <fullName evidence="9">ABC transporter permease</fullName>
    </submittedName>
</protein>
<feature type="transmembrane region" description="Helical" evidence="7">
    <location>
        <begin position="74"/>
        <end position="98"/>
    </location>
</feature>
<dbReference type="STRING" id="1850517.A8708_18125"/>
<proteinExistence type="inferred from homology"/>
<comment type="subcellular location">
    <subcellularLocation>
        <location evidence="1 7">Cell membrane</location>
        <topology evidence="1 7">Multi-pass membrane protein</topology>
    </subcellularLocation>
</comment>
<keyword evidence="10" id="KW-1185">Reference proteome</keyword>
<evidence type="ECO:0000313" key="10">
    <source>
        <dbReference type="Proteomes" id="UP000078454"/>
    </source>
</evidence>
<evidence type="ECO:0000256" key="5">
    <source>
        <dbReference type="ARBA" id="ARBA00022989"/>
    </source>
</evidence>
<evidence type="ECO:0000256" key="7">
    <source>
        <dbReference type="RuleBase" id="RU363032"/>
    </source>
</evidence>
<reference evidence="9 10" key="1">
    <citation type="submission" date="2016-05" db="EMBL/GenBank/DDBJ databases">
        <title>Paenibacillus sp. 1ZS3-15 nov., isolated from the rhizosphere soil.</title>
        <authorList>
            <person name="Zhang X.X."/>
            <person name="Zhang J."/>
        </authorList>
    </citation>
    <scope>NUCLEOTIDE SEQUENCE [LARGE SCALE GENOMIC DNA]</scope>
    <source>
        <strain evidence="9 10">1ZS3-15</strain>
    </source>
</reference>
<dbReference type="OrthoDB" id="9810086at2"/>
<comment type="caution">
    <text evidence="9">The sequence shown here is derived from an EMBL/GenBank/DDBJ whole genome shotgun (WGS) entry which is preliminary data.</text>
</comment>
<keyword evidence="3" id="KW-1003">Cell membrane</keyword>
<evidence type="ECO:0000259" key="8">
    <source>
        <dbReference type="PROSITE" id="PS50928"/>
    </source>
</evidence>
<feature type="transmembrane region" description="Helical" evidence="7">
    <location>
        <begin position="141"/>
        <end position="162"/>
    </location>
</feature>
<feature type="domain" description="ABC transmembrane type-1" evidence="8">
    <location>
        <begin position="75"/>
        <end position="267"/>
    </location>
</feature>
<evidence type="ECO:0000256" key="1">
    <source>
        <dbReference type="ARBA" id="ARBA00004651"/>
    </source>
</evidence>
<evidence type="ECO:0000256" key="3">
    <source>
        <dbReference type="ARBA" id="ARBA00022475"/>
    </source>
</evidence>
<dbReference type="AlphaFoldDB" id="A0A198AG42"/>
<dbReference type="PROSITE" id="PS50928">
    <property type="entry name" value="ABC_TM1"/>
    <property type="match status" value="1"/>
</dbReference>
<sequence length="293" mass="32584">MKLRGSIGEKSFDVFNIILLLAVSLAAMIPILHVIAGAFSSSQAIIENKVSIWPVNVTLENFGIVANTASFWNALWMTIKILLIGTSLNMFLTILTSYPLSRSYLRGRKTIFLLIIFTMIFQAPMIPMYLVVKSFGMINTIWSVIIPGAISAFNLMLCVTFFRSVPEELFDAARVDGMGEYRVVWNIVVPLSKPIIMTLLLFYAVGHWNSYIGPLIYLNDKSMQTLQLYVYALISRGRSNDLLGATSSEAAMTLLPEALEMATIVLATAPIVIIYPFIQKYFIQGATLGSVKE</sequence>
<dbReference type="GO" id="GO:0005886">
    <property type="term" value="C:plasma membrane"/>
    <property type="evidence" value="ECO:0007669"/>
    <property type="project" value="UniProtKB-SubCell"/>
</dbReference>
<accession>A0A198AG42</accession>
<organism evidence="9 10">
    <name type="scientific">Paenibacillus oryzisoli</name>
    <dbReference type="NCBI Taxonomy" id="1850517"/>
    <lineage>
        <taxon>Bacteria</taxon>
        <taxon>Bacillati</taxon>
        <taxon>Bacillota</taxon>
        <taxon>Bacilli</taxon>
        <taxon>Bacillales</taxon>
        <taxon>Paenibacillaceae</taxon>
        <taxon>Paenibacillus</taxon>
    </lineage>
</organism>
<dbReference type="CDD" id="cd06261">
    <property type="entry name" value="TM_PBP2"/>
    <property type="match status" value="1"/>
</dbReference>
<dbReference type="Proteomes" id="UP000078454">
    <property type="component" value="Unassembled WGS sequence"/>
</dbReference>
<feature type="transmembrane region" description="Helical" evidence="7">
    <location>
        <begin position="258"/>
        <end position="278"/>
    </location>
</feature>
<evidence type="ECO:0000313" key="9">
    <source>
        <dbReference type="EMBL" id="OAS20489.1"/>
    </source>
</evidence>
<dbReference type="PANTHER" id="PTHR43744">
    <property type="entry name" value="ABC TRANSPORTER PERMEASE PROTEIN MG189-RELATED-RELATED"/>
    <property type="match status" value="1"/>
</dbReference>
<name>A0A198AG42_9BACL</name>
<dbReference type="Pfam" id="PF00528">
    <property type="entry name" value="BPD_transp_1"/>
    <property type="match status" value="1"/>
</dbReference>
<dbReference type="SUPFAM" id="SSF161098">
    <property type="entry name" value="MetI-like"/>
    <property type="match status" value="1"/>
</dbReference>
<gene>
    <name evidence="9" type="ORF">A8708_18125</name>
</gene>
<keyword evidence="6 7" id="KW-0472">Membrane</keyword>
<evidence type="ECO:0000256" key="2">
    <source>
        <dbReference type="ARBA" id="ARBA00022448"/>
    </source>
</evidence>
<dbReference type="GO" id="GO:0055085">
    <property type="term" value="P:transmembrane transport"/>
    <property type="evidence" value="ECO:0007669"/>
    <property type="project" value="InterPro"/>
</dbReference>
<dbReference type="Gene3D" id="1.10.3720.10">
    <property type="entry name" value="MetI-like"/>
    <property type="match status" value="1"/>
</dbReference>
<keyword evidence="5 7" id="KW-1133">Transmembrane helix</keyword>
<comment type="similarity">
    <text evidence="7">Belongs to the binding-protein-dependent transport system permease family.</text>
</comment>
<dbReference type="InterPro" id="IPR000515">
    <property type="entry name" value="MetI-like"/>
</dbReference>
<feature type="transmembrane region" description="Helical" evidence="7">
    <location>
        <begin position="110"/>
        <end position="129"/>
    </location>
</feature>
<dbReference type="InterPro" id="IPR035906">
    <property type="entry name" value="MetI-like_sf"/>
</dbReference>
<keyword evidence="4 7" id="KW-0812">Transmembrane</keyword>
<evidence type="ECO:0000256" key="6">
    <source>
        <dbReference type="ARBA" id="ARBA00023136"/>
    </source>
</evidence>
<feature type="transmembrane region" description="Helical" evidence="7">
    <location>
        <begin position="183"/>
        <end position="205"/>
    </location>
</feature>
<dbReference type="EMBL" id="LYPB01000050">
    <property type="protein sequence ID" value="OAS20489.1"/>
    <property type="molecule type" value="Genomic_DNA"/>
</dbReference>